<gene>
    <name evidence="2" type="ORF">AC579_8169</name>
</gene>
<comment type="caution">
    <text evidence="2">The sequence shown here is derived from an EMBL/GenBank/DDBJ whole genome shotgun (WGS) entry which is preliminary data.</text>
</comment>
<organism evidence="2 3">
    <name type="scientific">Pseudocercospora musae</name>
    <dbReference type="NCBI Taxonomy" id="113226"/>
    <lineage>
        <taxon>Eukaryota</taxon>
        <taxon>Fungi</taxon>
        <taxon>Dikarya</taxon>
        <taxon>Ascomycota</taxon>
        <taxon>Pezizomycotina</taxon>
        <taxon>Dothideomycetes</taxon>
        <taxon>Dothideomycetidae</taxon>
        <taxon>Mycosphaerellales</taxon>
        <taxon>Mycosphaerellaceae</taxon>
        <taxon>Pseudocercospora</taxon>
    </lineage>
</organism>
<evidence type="ECO:0000313" key="2">
    <source>
        <dbReference type="EMBL" id="KXT18423.1"/>
    </source>
</evidence>
<evidence type="ECO:0000256" key="1">
    <source>
        <dbReference type="SAM" id="MobiDB-lite"/>
    </source>
</evidence>
<feature type="region of interest" description="Disordered" evidence="1">
    <location>
        <begin position="304"/>
        <end position="328"/>
    </location>
</feature>
<dbReference type="OrthoDB" id="3650499at2759"/>
<dbReference type="Proteomes" id="UP000073492">
    <property type="component" value="Unassembled WGS sequence"/>
</dbReference>
<dbReference type="EMBL" id="LFZO01000007">
    <property type="protein sequence ID" value="KXT18423.1"/>
    <property type="molecule type" value="Genomic_DNA"/>
</dbReference>
<accession>A0A139IUM9</accession>
<sequence length="778" mass="82555">MASSEQAATQWLDDDTRVDVYALFVLDARVTHAMVEEVIAKNEGDEDYYLWLADSYDKLPEIDKEQRTMGTVPPLNASWQSPFIAKGIQDAAEFVQNAPKPLCKVFFAVLQKDLYENDDKVMICRIVNGEVQAIPCTTKDVTNLLLGHDRDTWEESFRRWREEGDGLAVDLNVTQYRHGDTNISVYVRIAISRQWIQHAVGTGYGSGIVSTSTSLSNSLTSSIDDNTNSKSTTSITSSSILSSSSTLLSSGSTSPNSTTSYTRSVSSVSSDVFTSTSTMSVPLGTGTTTSSQSVSNSFKLSSISTTSSSTTLPANNSAGTTSSTSMTSIDSSATIPGGVISHIPTTTSTATTGGFITSTMTTLPTGVSTEIIHPTGITTNTWITTTKDSSTTIVPAIWCTSCGPNEGDGLVVIWGFPLVTGVDFSWGSIFPGLPTFNLPCIRVFGVQVAGDCPNPDSKTHDSDDGDDNQSSTTSSDTSTSSTSTSTESCTQSTTASDCRIGCSVSYSSTASSLSSTTVCYTTSCYQTVGCSLRPTTSSTISTPSPTASACALLVTANEYDAWATYSSLGLAIPAWMDAATIPLPTNIDSDDDIEATTTGGDSNGTVSTSSVSSTSAPVNTTQAANSTSSITSAPTTPTQFSNSTITSAPASSTFTGFARDRDELRDCLPPVLSLSSPSINSLHNYVDFARGGTAYTYRDSTGNHSFRKHVCQHCDVSSMQWIGRDGSMRYDFFLCFVGGNSNAHYFAGTRNIDDERSPSANKDANPLRDLGRLSRVYR</sequence>
<feature type="region of interest" description="Disordered" evidence="1">
    <location>
        <begin position="454"/>
        <end position="490"/>
    </location>
</feature>
<reference evidence="2 3" key="1">
    <citation type="submission" date="2015-07" db="EMBL/GenBank/DDBJ databases">
        <title>Comparative genomics of the Sigatoka disease complex on banana suggests a link between parallel evolutionary changes in Pseudocercospora fijiensis and Pseudocercospora eumusae and increased virulence on the banana host.</title>
        <authorList>
            <person name="Chang T.-C."/>
            <person name="Salvucci A."/>
            <person name="Crous P.W."/>
            <person name="Stergiopoulos I."/>
        </authorList>
    </citation>
    <scope>NUCLEOTIDE SEQUENCE [LARGE SCALE GENOMIC DNA]</scope>
    <source>
        <strain evidence="2 3">CBS 116634</strain>
    </source>
</reference>
<protein>
    <submittedName>
        <fullName evidence="2">Uncharacterized protein</fullName>
    </submittedName>
</protein>
<feature type="region of interest" description="Disordered" evidence="1">
    <location>
        <begin position="244"/>
        <end position="263"/>
    </location>
</feature>
<dbReference type="AlphaFoldDB" id="A0A139IUM9"/>
<feature type="region of interest" description="Disordered" evidence="1">
    <location>
        <begin position="590"/>
        <end position="647"/>
    </location>
</feature>
<feature type="compositionally biased region" description="Low complexity" evidence="1">
    <location>
        <begin position="468"/>
        <end position="490"/>
    </location>
</feature>
<evidence type="ECO:0000313" key="3">
    <source>
        <dbReference type="Proteomes" id="UP000073492"/>
    </source>
</evidence>
<feature type="compositionally biased region" description="Low complexity" evidence="1">
    <location>
        <begin position="596"/>
        <end position="639"/>
    </location>
</feature>
<dbReference type="STRING" id="113226.A0A139IUM9"/>
<keyword evidence="3" id="KW-1185">Reference proteome</keyword>
<proteinExistence type="predicted"/>
<name>A0A139IUM9_9PEZI</name>